<dbReference type="RefSeq" id="WP_110887298.1">
    <property type="nucleotide sequence ID" value="NZ_QJSX01000010.1"/>
</dbReference>
<feature type="region of interest" description="Disordered" evidence="1">
    <location>
        <begin position="179"/>
        <end position="200"/>
    </location>
</feature>
<feature type="chain" id="PRO_5016451560" evidence="2">
    <location>
        <begin position="25"/>
        <end position="310"/>
    </location>
</feature>
<gene>
    <name evidence="3" type="ORF">DES52_11071</name>
</gene>
<feature type="signal peptide" evidence="2">
    <location>
        <begin position="1"/>
        <end position="24"/>
    </location>
</feature>
<proteinExistence type="predicted"/>
<dbReference type="EMBL" id="QJSX01000010">
    <property type="protein sequence ID" value="PYE53088.1"/>
    <property type="molecule type" value="Genomic_DNA"/>
</dbReference>
<evidence type="ECO:0000313" key="4">
    <source>
        <dbReference type="Proteomes" id="UP000248326"/>
    </source>
</evidence>
<accession>A0A318S3J5</accession>
<dbReference type="PROSITE" id="PS51257">
    <property type="entry name" value="PROKAR_LIPOPROTEIN"/>
    <property type="match status" value="1"/>
</dbReference>
<keyword evidence="4" id="KW-1185">Reference proteome</keyword>
<protein>
    <submittedName>
        <fullName evidence="3">Uncharacterized protein</fullName>
    </submittedName>
</protein>
<evidence type="ECO:0000256" key="1">
    <source>
        <dbReference type="SAM" id="MobiDB-lite"/>
    </source>
</evidence>
<sequence length="310" mass="32410">MSFVLRCVRVLPALTVLSSCLASAAVPSAVAGEWFTGRVFTPATYAFGSSDFKNANGSSRRLVLNANGTYEQTVISSTMSAQGFGMSTYLISCESLNVAWERGTFKVAGSTLTLQPAQAKGVNGSSPSSLNNGCTRFNGFDSGAKVGAPRAYSYKLQGGALHLTASNASLELRRATPADLPAPAPAASNEPVYRAPLPSERRPVYEGATGKWTTRFVTSDGQPLDARVVMDDDRGVAGTVYGLNGAVLGNVSGNSASGRLEVTLYVDDATTLVFRVQGAFDGDHFKGSFTAFDRAGGEIGGGTVTMERAR</sequence>
<dbReference type="OrthoDB" id="59051at2"/>
<comment type="caution">
    <text evidence="3">The sequence shown here is derived from an EMBL/GenBank/DDBJ whole genome shotgun (WGS) entry which is preliminary data.</text>
</comment>
<evidence type="ECO:0000313" key="3">
    <source>
        <dbReference type="EMBL" id="PYE53088.1"/>
    </source>
</evidence>
<dbReference type="AlphaFoldDB" id="A0A318S3J5"/>
<name>A0A318S3J5_9DEIO</name>
<dbReference type="Proteomes" id="UP000248326">
    <property type="component" value="Unassembled WGS sequence"/>
</dbReference>
<keyword evidence="2" id="KW-0732">Signal</keyword>
<evidence type="ECO:0000256" key="2">
    <source>
        <dbReference type="SAM" id="SignalP"/>
    </source>
</evidence>
<reference evidence="3 4" key="1">
    <citation type="submission" date="2018-06" db="EMBL/GenBank/DDBJ databases">
        <title>Genomic Encyclopedia of Type Strains, Phase IV (KMG-IV): sequencing the most valuable type-strain genomes for metagenomic binning, comparative biology and taxonomic classification.</title>
        <authorList>
            <person name="Goeker M."/>
        </authorList>
    </citation>
    <scope>NUCLEOTIDE SEQUENCE [LARGE SCALE GENOMIC DNA]</scope>
    <source>
        <strain evidence="3 4">DSM 18048</strain>
    </source>
</reference>
<organism evidence="3 4">
    <name type="scientific">Deinococcus yavapaiensis KR-236</name>
    <dbReference type="NCBI Taxonomy" id="694435"/>
    <lineage>
        <taxon>Bacteria</taxon>
        <taxon>Thermotogati</taxon>
        <taxon>Deinococcota</taxon>
        <taxon>Deinococci</taxon>
        <taxon>Deinococcales</taxon>
        <taxon>Deinococcaceae</taxon>
        <taxon>Deinococcus</taxon>
    </lineage>
</organism>